<evidence type="ECO:0000256" key="1">
    <source>
        <dbReference type="ARBA" id="ARBA00006252"/>
    </source>
</evidence>
<comment type="similarity">
    <text evidence="1">Belongs to the NAD(P)H dehydrogenase (quinone) family.</text>
</comment>
<dbReference type="InterPro" id="IPR051545">
    <property type="entry name" value="NAD(P)H_dehydrogenase_qn"/>
</dbReference>
<dbReference type="InterPro" id="IPR029039">
    <property type="entry name" value="Flavoprotein-like_sf"/>
</dbReference>
<dbReference type="PANTHER" id="PTHR10204:SF34">
    <property type="entry name" value="NAD(P)H DEHYDROGENASE [QUINONE] 1 ISOFORM 1"/>
    <property type="match status" value="1"/>
</dbReference>
<organism evidence="4 5">
    <name type="scientific">Pseudomonas eucalypticola</name>
    <dbReference type="NCBI Taxonomy" id="2599595"/>
    <lineage>
        <taxon>Bacteria</taxon>
        <taxon>Pseudomonadati</taxon>
        <taxon>Pseudomonadota</taxon>
        <taxon>Gammaproteobacteria</taxon>
        <taxon>Pseudomonadales</taxon>
        <taxon>Pseudomonadaceae</taxon>
        <taxon>Pseudomonas</taxon>
    </lineage>
</organism>
<gene>
    <name evidence="4" type="ORF">HWQ56_12290</name>
</gene>
<proteinExistence type="inferred from homology"/>
<feature type="domain" description="Flavodoxin-like fold" evidence="3">
    <location>
        <begin position="1"/>
        <end position="208"/>
    </location>
</feature>
<accession>A0A7D5DAW8</accession>
<keyword evidence="5" id="KW-1185">Reference proteome</keyword>
<keyword evidence="2" id="KW-0560">Oxidoreductase</keyword>
<dbReference type="AlphaFoldDB" id="A0A7D5DAW8"/>
<dbReference type="KEGG" id="pez:HWQ56_12290"/>
<name>A0A7D5DAW8_9PSED</name>
<evidence type="ECO:0000259" key="3">
    <source>
        <dbReference type="Pfam" id="PF02525"/>
    </source>
</evidence>
<dbReference type="InterPro" id="IPR003680">
    <property type="entry name" value="Flavodoxin_fold"/>
</dbReference>
<protein>
    <submittedName>
        <fullName evidence="4">NAD(P)H-dependent oxidoreductase</fullName>
    </submittedName>
</protein>
<dbReference type="EMBL" id="CP056030">
    <property type="protein sequence ID" value="QKZ07673.1"/>
    <property type="molecule type" value="Genomic_DNA"/>
</dbReference>
<dbReference type="GO" id="GO:0005829">
    <property type="term" value="C:cytosol"/>
    <property type="evidence" value="ECO:0007669"/>
    <property type="project" value="TreeGrafter"/>
</dbReference>
<dbReference type="PANTHER" id="PTHR10204">
    <property type="entry name" value="NAD P H OXIDOREDUCTASE-RELATED"/>
    <property type="match status" value="1"/>
</dbReference>
<evidence type="ECO:0000313" key="5">
    <source>
        <dbReference type="Proteomes" id="UP000509568"/>
    </source>
</evidence>
<dbReference type="SUPFAM" id="SSF52218">
    <property type="entry name" value="Flavoproteins"/>
    <property type="match status" value="1"/>
</dbReference>
<reference evidence="4 5" key="1">
    <citation type="submission" date="2020-06" db="EMBL/GenBank/DDBJ databases">
        <title>Pseudomonas eucalypticola sp. nov., an endophyte of Eucalyptus dunnii leaves with biocontrol ability of eucalyptus leaf blight.</title>
        <authorList>
            <person name="Liu Y."/>
            <person name="Song Z."/>
            <person name="Zeng H."/>
            <person name="Lu M."/>
            <person name="Wang X."/>
            <person name="Lian X."/>
            <person name="Zhang Q."/>
        </authorList>
    </citation>
    <scope>NUCLEOTIDE SEQUENCE [LARGE SCALE GENOMIC DNA]</scope>
    <source>
        <strain evidence="4 5">NP-1</strain>
    </source>
</reference>
<dbReference type="GO" id="GO:0003955">
    <property type="term" value="F:NAD(P)H dehydrogenase (quinone) activity"/>
    <property type="evidence" value="ECO:0007669"/>
    <property type="project" value="TreeGrafter"/>
</dbReference>
<dbReference type="Pfam" id="PF02525">
    <property type="entry name" value="Flavodoxin_2"/>
    <property type="match status" value="1"/>
</dbReference>
<sequence length="265" mass="29798">MNVLIVLAHPEPQSFNAALKSTAVETLQTGGHEVTISDLYAMGWQAALGGDDFVGERADKHYLNLPREQEHAFAHNTFAAQIKAEQDKVSRADLVLLHFPVWWFSMPGILKGWVDRVFARGFAYSTGRKYASGHFKGKKAMLCITTGTASSLYEPNGIDGDLHHILWPIHNGILAYTGFAVLPPFTAWMPASVTEHERQDYLTGYAEQLNCLDSLQPLYFHPWEDYDDSQRLKPGVIAKSGVQWNPRAEQNKVQAWSEFTPEDKH</sequence>
<dbReference type="Gene3D" id="3.40.50.360">
    <property type="match status" value="1"/>
</dbReference>
<dbReference type="Proteomes" id="UP000509568">
    <property type="component" value="Chromosome"/>
</dbReference>
<evidence type="ECO:0000256" key="2">
    <source>
        <dbReference type="ARBA" id="ARBA00023002"/>
    </source>
</evidence>
<evidence type="ECO:0000313" key="4">
    <source>
        <dbReference type="EMBL" id="QKZ07673.1"/>
    </source>
</evidence>